<dbReference type="Pfam" id="PF03725">
    <property type="entry name" value="RNase_PH_C"/>
    <property type="match status" value="1"/>
</dbReference>
<dbReference type="PANTHER" id="PTHR11953">
    <property type="entry name" value="EXOSOME COMPLEX COMPONENT"/>
    <property type="match status" value="1"/>
</dbReference>
<keyword evidence="8" id="KW-0539">Nucleus</keyword>
<organism evidence="11">
    <name type="scientific">Tetraselmis chuii</name>
    <dbReference type="NCBI Taxonomy" id="63592"/>
    <lineage>
        <taxon>Eukaryota</taxon>
        <taxon>Viridiplantae</taxon>
        <taxon>Chlorophyta</taxon>
        <taxon>core chlorophytes</taxon>
        <taxon>Chlorodendrophyceae</taxon>
        <taxon>Chlorodendrales</taxon>
        <taxon>Chlorodendraceae</taxon>
        <taxon>Tetraselmis</taxon>
    </lineage>
</organism>
<dbReference type="SUPFAM" id="SSF54211">
    <property type="entry name" value="Ribosomal protein S5 domain 2-like"/>
    <property type="match status" value="1"/>
</dbReference>
<evidence type="ECO:0000313" key="11">
    <source>
        <dbReference type="EMBL" id="CAD9206967.1"/>
    </source>
</evidence>
<evidence type="ECO:0000259" key="9">
    <source>
        <dbReference type="Pfam" id="PF01138"/>
    </source>
</evidence>
<comment type="subcellular location">
    <subcellularLocation>
        <location evidence="2">Cytoplasm</location>
    </subcellularLocation>
    <subcellularLocation>
        <location evidence="1">Nucleus</location>
    </subcellularLocation>
</comment>
<dbReference type="InterPro" id="IPR001247">
    <property type="entry name" value="ExoRNase_PH_dom1"/>
</dbReference>
<dbReference type="EMBL" id="HBGG01017941">
    <property type="protein sequence ID" value="CAD9206967.1"/>
    <property type="molecule type" value="Transcribed_RNA"/>
</dbReference>
<dbReference type="InterPro" id="IPR020568">
    <property type="entry name" value="Ribosomal_Su5_D2-typ_SF"/>
</dbReference>
<dbReference type="GO" id="GO:0071028">
    <property type="term" value="P:nuclear mRNA surveillance"/>
    <property type="evidence" value="ECO:0007669"/>
    <property type="project" value="TreeGrafter"/>
</dbReference>
<evidence type="ECO:0000256" key="4">
    <source>
        <dbReference type="ARBA" id="ARBA00022490"/>
    </source>
</evidence>
<dbReference type="GO" id="GO:0003723">
    <property type="term" value="F:RNA binding"/>
    <property type="evidence" value="ECO:0007669"/>
    <property type="project" value="UniProtKB-KW"/>
</dbReference>
<dbReference type="AlphaFoldDB" id="A0A7S1X380"/>
<evidence type="ECO:0000259" key="10">
    <source>
        <dbReference type="Pfam" id="PF03725"/>
    </source>
</evidence>
<dbReference type="Gene3D" id="3.30.230.70">
    <property type="entry name" value="GHMP Kinase, N-terminal domain"/>
    <property type="match status" value="1"/>
</dbReference>
<dbReference type="InterPro" id="IPR050080">
    <property type="entry name" value="RNase_PH"/>
</dbReference>
<evidence type="ECO:0000256" key="7">
    <source>
        <dbReference type="ARBA" id="ARBA00022884"/>
    </source>
</evidence>
<evidence type="ECO:0000256" key="6">
    <source>
        <dbReference type="ARBA" id="ARBA00022835"/>
    </source>
</evidence>
<dbReference type="GO" id="GO:0034475">
    <property type="term" value="P:U4 snRNA 3'-end processing"/>
    <property type="evidence" value="ECO:0007669"/>
    <property type="project" value="TreeGrafter"/>
</dbReference>
<name>A0A7S1X380_9CHLO</name>
<proteinExistence type="inferred from homology"/>
<dbReference type="GO" id="GO:0005730">
    <property type="term" value="C:nucleolus"/>
    <property type="evidence" value="ECO:0007669"/>
    <property type="project" value="TreeGrafter"/>
</dbReference>
<comment type="similarity">
    <text evidence="3">Belongs to the RNase PH family.</text>
</comment>
<reference evidence="11" key="1">
    <citation type="submission" date="2021-01" db="EMBL/GenBank/DDBJ databases">
        <authorList>
            <person name="Corre E."/>
            <person name="Pelletier E."/>
            <person name="Niang G."/>
            <person name="Scheremetjew M."/>
            <person name="Finn R."/>
            <person name="Kale V."/>
            <person name="Holt S."/>
            <person name="Cochrane G."/>
            <person name="Meng A."/>
            <person name="Brown T."/>
            <person name="Cohen L."/>
        </authorList>
    </citation>
    <scope>NUCLEOTIDE SEQUENCE</scope>
    <source>
        <strain evidence="11">PLY429</strain>
    </source>
</reference>
<dbReference type="CDD" id="cd11371">
    <property type="entry name" value="RNase_PH_MTR3"/>
    <property type="match status" value="1"/>
</dbReference>
<dbReference type="SUPFAM" id="SSF55666">
    <property type="entry name" value="Ribonuclease PH domain 2-like"/>
    <property type="match status" value="1"/>
</dbReference>
<dbReference type="InterPro" id="IPR027408">
    <property type="entry name" value="PNPase/RNase_PH_dom_sf"/>
</dbReference>
<dbReference type="InterPro" id="IPR015847">
    <property type="entry name" value="ExoRNase_PH_dom2"/>
</dbReference>
<sequence>MDVSRQTPWVTAPVPDQLLLQGQRADLRSSEEFRSVFLTVDSIPQATGSTYAEIGNTKLMVAIYGPRTSSRKTAFSENGRLQVYVKYASFATQVRSAAAGQTTKERDMSSLLSRALEPSVQFHTFPKAVVDVYVTILQSGGSDLAVSISASSVALAMAGVALYDLVPACRVGVVAGELLLDPSLAEEASEEAGMVLAQMPNVGEVTQFVLQGRWTQEQSSAALDLCKAGCKQLDAAMRECISDHFAK</sequence>
<dbReference type="GO" id="GO:0000176">
    <property type="term" value="C:nuclear exosome (RNase complex)"/>
    <property type="evidence" value="ECO:0007669"/>
    <property type="project" value="TreeGrafter"/>
</dbReference>
<keyword evidence="6" id="KW-0271">Exosome</keyword>
<evidence type="ECO:0000256" key="2">
    <source>
        <dbReference type="ARBA" id="ARBA00004496"/>
    </source>
</evidence>
<dbReference type="PANTHER" id="PTHR11953:SF2">
    <property type="entry name" value="EXOSOME COMPLEX COMPONENT MTR3"/>
    <property type="match status" value="1"/>
</dbReference>
<evidence type="ECO:0000256" key="5">
    <source>
        <dbReference type="ARBA" id="ARBA00022552"/>
    </source>
</evidence>
<dbReference type="GO" id="GO:0006364">
    <property type="term" value="P:rRNA processing"/>
    <property type="evidence" value="ECO:0007669"/>
    <property type="project" value="UniProtKB-KW"/>
</dbReference>
<keyword evidence="5" id="KW-0698">rRNA processing</keyword>
<dbReference type="GO" id="GO:0000177">
    <property type="term" value="C:cytoplasmic exosome (RNase complex)"/>
    <property type="evidence" value="ECO:0007669"/>
    <property type="project" value="TreeGrafter"/>
</dbReference>
<dbReference type="InterPro" id="IPR036345">
    <property type="entry name" value="ExoRNase_PH_dom2_sf"/>
</dbReference>
<keyword evidence="7" id="KW-0694">RNA-binding</keyword>
<gene>
    <name evidence="11" type="ORF">TCHU04912_LOCUS9203</name>
</gene>
<protein>
    <submittedName>
        <fullName evidence="11">Uncharacterized protein</fullName>
    </submittedName>
</protein>
<dbReference type="Pfam" id="PF01138">
    <property type="entry name" value="RNase_PH"/>
    <property type="match status" value="1"/>
</dbReference>
<evidence type="ECO:0000256" key="3">
    <source>
        <dbReference type="ARBA" id="ARBA00006678"/>
    </source>
</evidence>
<keyword evidence="4" id="KW-0963">Cytoplasm</keyword>
<accession>A0A7S1X380</accession>
<evidence type="ECO:0000256" key="1">
    <source>
        <dbReference type="ARBA" id="ARBA00004123"/>
    </source>
</evidence>
<dbReference type="GO" id="GO:0071051">
    <property type="term" value="P:poly(A)-dependent snoRNA 3'-end processing"/>
    <property type="evidence" value="ECO:0007669"/>
    <property type="project" value="TreeGrafter"/>
</dbReference>
<evidence type="ECO:0000256" key="8">
    <source>
        <dbReference type="ARBA" id="ARBA00023242"/>
    </source>
</evidence>
<feature type="domain" description="Exoribonuclease phosphorolytic" evidence="9">
    <location>
        <begin position="32"/>
        <end position="160"/>
    </location>
</feature>
<dbReference type="GO" id="GO:0016075">
    <property type="term" value="P:rRNA catabolic process"/>
    <property type="evidence" value="ECO:0007669"/>
    <property type="project" value="TreeGrafter"/>
</dbReference>
<feature type="domain" description="Exoribonuclease phosphorolytic" evidence="10">
    <location>
        <begin position="165"/>
        <end position="225"/>
    </location>
</feature>